<sequence>MMFIVFCLILNIGYIYSISGNKGACKSGNYTDFDLDINKYLGKWYSAYVSESFSYIQRTDICAFANYLLNSDETLNIHNEGISQEGKHKSAYATGKIVSPGKFKIKFSIFQLIPANYEVVYVNNGYDIAAVVGCNGFYEFGSSDVWILVRDYNYDENKVLQVISKVKELGFDVSDIVKVNTSGCSTY</sequence>
<dbReference type="PIRSF" id="PIRSF036893">
    <property type="entry name" value="Lipocalin_ApoD"/>
    <property type="match status" value="1"/>
</dbReference>
<dbReference type="InParanoid" id="G0R3Y8"/>
<dbReference type="InterPro" id="IPR000566">
    <property type="entry name" value="Lipocln_cytosolic_FA-bd_dom"/>
</dbReference>
<accession>G0R3Y8</accession>
<dbReference type="PANTHER" id="PTHR10612">
    <property type="entry name" value="APOLIPOPROTEIN D"/>
    <property type="match status" value="1"/>
</dbReference>
<dbReference type="eggNOG" id="KOG4824">
    <property type="taxonomic scope" value="Eukaryota"/>
</dbReference>
<reference evidence="4 5" key="1">
    <citation type="submission" date="2011-07" db="EMBL/GenBank/DDBJ databases">
        <authorList>
            <person name="Coyne R."/>
            <person name="Brami D."/>
            <person name="Johnson J."/>
            <person name="Hostetler J."/>
            <person name="Hannick L."/>
            <person name="Clark T."/>
            <person name="Cassidy-Hanley D."/>
            <person name="Inman J."/>
        </authorList>
    </citation>
    <scope>NUCLEOTIDE SEQUENCE [LARGE SCALE GENOMIC DNA]</scope>
    <source>
        <strain evidence="4 5">G5</strain>
    </source>
</reference>
<name>G0R3Y8_ICHMU</name>
<dbReference type="PANTHER" id="PTHR10612:SF34">
    <property type="entry name" value="APOLIPOPROTEIN D"/>
    <property type="match status" value="1"/>
</dbReference>
<comment type="similarity">
    <text evidence="1 2">Belongs to the calycin superfamily. Lipocalin family.</text>
</comment>
<dbReference type="GO" id="GO:0006629">
    <property type="term" value="P:lipid metabolic process"/>
    <property type="evidence" value="ECO:0007669"/>
    <property type="project" value="TreeGrafter"/>
</dbReference>
<dbReference type="Pfam" id="PF08212">
    <property type="entry name" value="Lipocalin_2"/>
    <property type="match status" value="1"/>
</dbReference>
<dbReference type="GO" id="GO:0005737">
    <property type="term" value="C:cytoplasm"/>
    <property type="evidence" value="ECO:0007669"/>
    <property type="project" value="TreeGrafter"/>
</dbReference>
<dbReference type="GeneID" id="14903898"/>
<evidence type="ECO:0000256" key="1">
    <source>
        <dbReference type="ARBA" id="ARBA00006889"/>
    </source>
</evidence>
<feature type="domain" description="Lipocalin/cytosolic fatty-acid binding" evidence="3">
    <location>
        <begin position="35"/>
        <end position="179"/>
    </location>
</feature>
<dbReference type="AlphaFoldDB" id="G0R3Y8"/>
<dbReference type="InterPro" id="IPR012674">
    <property type="entry name" value="Calycin"/>
</dbReference>
<protein>
    <submittedName>
        <fullName evidence="4">Temperature-induced lipocalin, putative</fullName>
    </submittedName>
</protein>
<dbReference type="SUPFAM" id="SSF50814">
    <property type="entry name" value="Lipocalins"/>
    <property type="match status" value="1"/>
</dbReference>
<dbReference type="InterPro" id="IPR022271">
    <property type="entry name" value="Lipocalin_ApoD"/>
</dbReference>
<gene>
    <name evidence="4" type="ORF">IMG5_188450</name>
</gene>
<evidence type="ECO:0000313" key="5">
    <source>
        <dbReference type="Proteomes" id="UP000008983"/>
    </source>
</evidence>
<evidence type="ECO:0000313" key="4">
    <source>
        <dbReference type="EMBL" id="EGR27819.1"/>
    </source>
</evidence>
<dbReference type="Gene3D" id="2.40.128.20">
    <property type="match status" value="1"/>
</dbReference>
<feature type="signal peptide" evidence="2">
    <location>
        <begin position="1"/>
        <end position="17"/>
    </location>
</feature>
<keyword evidence="5" id="KW-1185">Reference proteome</keyword>
<dbReference type="EMBL" id="GL984318">
    <property type="protein sequence ID" value="EGR27819.1"/>
    <property type="molecule type" value="Genomic_DNA"/>
</dbReference>
<dbReference type="Proteomes" id="UP000008983">
    <property type="component" value="Unassembled WGS sequence"/>
</dbReference>
<dbReference type="RefSeq" id="XP_004027164.1">
    <property type="nucleotide sequence ID" value="XM_004027115.1"/>
</dbReference>
<evidence type="ECO:0000259" key="3">
    <source>
        <dbReference type="Pfam" id="PF08212"/>
    </source>
</evidence>
<proteinExistence type="inferred from homology"/>
<organism evidence="4 5">
    <name type="scientific">Ichthyophthirius multifiliis</name>
    <name type="common">White spot disease agent</name>
    <name type="synonym">Ich</name>
    <dbReference type="NCBI Taxonomy" id="5932"/>
    <lineage>
        <taxon>Eukaryota</taxon>
        <taxon>Sar</taxon>
        <taxon>Alveolata</taxon>
        <taxon>Ciliophora</taxon>
        <taxon>Intramacronucleata</taxon>
        <taxon>Oligohymenophorea</taxon>
        <taxon>Hymenostomatida</taxon>
        <taxon>Ophryoglenina</taxon>
        <taxon>Ichthyophthirius</taxon>
    </lineage>
</organism>
<dbReference type="OMA" id="WILARDY"/>
<evidence type="ECO:0000256" key="2">
    <source>
        <dbReference type="PIRNR" id="PIRNR036893"/>
    </source>
</evidence>
<keyword evidence="2" id="KW-0732">Signal</keyword>
<dbReference type="GO" id="GO:0000302">
    <property type="term" value="P:response to reactive oxygen species"/>
    <property type="evidence" value="ECO:0007669"/>
    <property type="project" value="TreeGrafter"/>
</dbReference>
<dbReference type="STRING" id="857967.G0R3Y8"/>
<feature type="chain" id="PRO_5013435474" evidence="2">
    <location>
        <begin position="18"/>
        <end position="187"/>
    </location>
</feature>
<dbReference type="OrthoDB" id="407799at2759"/>